<sequence>MLKHLVGLFFVMWFIGLCVFLVIITFAELYYPIHSWIFADQWRWDSAERAIRFYQACIPASLIIAVLYTVKEYVDIKIRAKNPESKWLK</sequence>
<dbReference type="EMBL" id="FZOA01000007">
    <property type="protein sequence ID" value="SNR93268.1"/>
    <property type="molecule type" value="Genomic_DNA"/>
</dbReference>
<dbReference type="Proteomes" id="UP000198305">
    <property type="component" value="Unassembled WGS sequence"/>
</dbReference>
<reference evidence="3" key="1">
    <citation type="submission" date="2017-06" db="EMBL/GenBank/DDBJ databases">
        <authorList>
            <person name="Varghese N."/>
            <person name="Submissions S."/>
        </authorList>
    </citation>
    <scope>NUCLEOTIDE SEQUENCE [LARGE SCALE GENOMIC DNA]</scope>
    <source>
        <strain evidence="3">Ca-68</strain>
    </source>
</reference>
<organism evidence="2 3">
    <name type="scientific">Methylobacillus rhizosphaerae</name>
    <dbReference type="NCBI Taxonomy" id="551994"/>
    <lineage>
        <taxon>Bacteria</taxon>
        <taxon>Pseudomonadati</taxon>
        <taxon>Pseudomonadota</taxon>
        <taxon>Betaproteobacteria</taxon>
        <taxon>Nitrosomonadales</taxon>
        <taxon>Methylophilaceae</taxon>
        <taxon>Methylobacillus</taxon>
    </lineage>
</organism>
<keyword evidence="3" id="KW-1185">Reference proteome</keyword>
<dbReference type="RefSeq" id="WP_089375902.1">
    <property type="nucleotide sequence ID" value="NZ_FZOA01000007.1"/>
</dbReference>
<keyword evidence="1" id="KW-1133">Transmembrane helix</keyword>
<keyword evidence="1" id="KW-0472">Membrane</keyword>
<feature type="transmembrane region" description="Helical" evidence="1">
    <location>
        <begin position="51"/>
        <end position="70"/>
    </location>
</feature>
<keyword evidence="1" id="KW-0812">Transmembrane</keyword>
<name>A0A239AE12_9PROT</name>
<accession>A0A239AE12</accession>
<protein>
    <submittedName>
        <fullName evidence="2">Uncharacterized protein</fullName>
    </submittedName>
</protein>
<gene>
    <name evidence="2" type="ORF">SAMN05192560_1815</name>
</gene>
<evidence type="ECO:0000313" key="2">
    <source>
        <dbReference type="EMBL" id="SNR93268.1"/>
    </source>
</evidence>
<evidence type="ECO:0000313" key="3">
    <source>
        <dbReference type="Proteomes" id="UP000198305"/>
    </source>
</evidence>
<proteinExistence type="predicted"/>
<dbReference type="AlphaFoldDB" id="A0A239AE12"/>
<feature type="transmembrane region" description="Helical" evidence="1">
    <location>
        <begin position="7"/>
        <end position="31"/>
    </location>
</feature>
<evidence type="ECO:0000256" key="1">
    <source>
        <dbReference type="SAM" id="Phobius"/>
    </source>
</evidence>